<accession>A0ABD3M7F6</accession>
<keyword evidence="3 6" id="KW-0378">Hydrolase</keyword>
<organism evidence="8 9">
    <name type="scientific">Discostella pseudostelligera</name>
    <dbReference type="NCBI Taxonomy" id="259834"/>
    <lineage>
        <taxon>Eukaryota</taxon>
        <taxon>Sar</taxon>
        <taxon>Stramenopiles</taxon>
        <taxon>Ochrophyta</taxon>
        <taxon>Bacillariophyta</taxon>
        <taxon>Coscinodiscophyceae</taxon>
        <taxon>Thalassiosirophycidae</taxon>
        <taxon>Stephanodiscales</taxon>
        <taxon>Stephanodiscaceae</taxon>
        <taxon>Discostella</taxon>
    </lineage>
</organism>
<sequence>MRVVAKAFLSQALLAFPKASTVDSFSPSSAATARRILPFALFSTHTDTMTTAAASNADITNFIDATNAQYELLHRAFELQFWGTKMALSSSEYSTAELTRTKCEMEEFLADESKLAKTREFLKLVPEDSVEATTLKMLERTFGCYIMESEEAKKLRTEATKIEGQLEAARNKLSLGATLNGKFEEMSSVGLRNKVRVDPDQDVRKACYEGLTKIGDFVTENGFVELVKVRNRMAKTLGFLDFYDYKVTNAEGFGKIALFEILDTLEKGTRPILEEARKRFADENGGADALEPWNLGFLMAGDVTRRMDPYFPFEKSVEQWGRSFAAMNISYRGATMDLDLLDRKGKYSNGFCHWPQPAWVKPDGTWQPSTAHFTSLADPSAVGSGYTGLTTLMHEAGHAAHFANIQMPSPLFAQERSPTSVAYAENQSMFLDSLVGDADWMAKYAISREGEAIPWDLVADQIKATHPYKVFALRGMLAVPYFEKALYEMAEEDVTAESIKALADKVEVDIQGGLSARPLLSVPHILSDEASCYYHGYVLADMSVHQTRDFFLKRDGYLTDNPNIGPTLTEAYWRVGNSQPFLSLVENLTGAPLTGQAWVSDLKKSVDDVLKEEKAKYDSKRAQCAEGSDTEIDLDMRIRIVDGDTVLADISKEGSFLASCRVFEEYVQNRFPSTQ</sequence>
<evidence type="ECO:0000313" key="8">
    <source>
        <dbReference type="EMBL" id="KAL3758828.1"/>
    </source>
</evidence>
<keyword evidence="9" id="KW-1185">Reference proteome</keyword>
<dbReference type="Proteomes" id="UP001530293">
    <property type="component" value="Unassembled WGS sequence"/>
</dbReference>
<evidence type="ECO:0000256" key="1">
    <source>
        <dbReference type="ARBA" id="ARBA00022670"/>
    </source>
</evidence>
<evidence type="ECO:0000256" key="3">
    <source>
        <dbReference type="ARBA" id="ARBA00022801"/>
    </source>
</evidence>
<evidence type="ECO:0000256" key="2">
    <source>
        <dbReference type="ARBA" id="ARBA00022723"/>
    </source>
</evidence>
<dbReference type="GO" id="GO:0006508">
    <property type="term" value="P:proteolysis"/>
    <property type="evidence" value="ECO:0007669"/>
    <property type="project" value="UniProtKB-KW"/>
</dbReference>
<feature type="domain" description="Peptidase M3A/M3B catalytic" evidence="7">
    <location>
        <begin position="198"/>
        <end position="600"/>
    </location>
</feature>
<comment type="caution">
    <text evidence="8">The sequence shown here is derived from an EMBL/GenBank/DDBJ whole genome shotgun (WGS) entry which is preliminary data.</text>
</comment>
<keyword evidence="2 6" id="KW-0479">Metal-binding</keyword>
<comment type="similarity">
    <text evidence="6">Belongs to the peptidase M3 family.</text>
</comment>
<evidence type="ECO:0000256" key="4">
    <source>
        <dbReference type="ARBA" id="ARBA00022833"/>
    </source>
</evidence>
<dbReference type="Pfam" id="PF01432">
    <property type="entry name" value="Peptidase_M3"/>
    <property type="match status" value="1"/>
</dbReference>
<dbReference type="InterPro" id="IPR001567">
    <property type="entry name" value="Pept_M3A_M3B_dom"/>
</dbReference>
<gene>
    <name evidence="8" type="ORF">ACHAWU_007945</name>
</gene>
<protein>
    <recommendedName>
        <fullName evidence="7">Peptidase M3A/M3B catalytic domain-containing protein</fullName>
    </recommendedName>
</protein>
<dbReference type="PANTHER" id="PTHR11804">
    <property type="entry name" value="PROTEASE M3 THIMET OLIGOPEPTIDASE-RELATED"/>
    <property type="match status" value="1"/>
</dbReference>
<evidence type="ECO:0000256" key="5">
    <source>
        <dbReference type="ARBA" id="ARBA00023049"/>
    </source>
</evidence>
<evidence type="ECO:0000256" key="6">
    <source>
        <dbReference type="RuleBase" id="RU003435"/>
    </source>
</evidence>
<evidence type="ECO:0000313" key="9">
    <source>
        <dbReference type="Proteomes" id="UP001530293"/>
    </source>
</evidence>
<comment type="cofactor">
    <cofactor evidence="6">
        <name>Zn(2+)</name>
        <dbReference type="ChEBI" id="CHEBI:29105"/>
    </cofactor>
    <text evidence="6">Binds 1 zinc ion.</text>
</comment>
<dbReference type="EMBL" id="JALLBG020000219">
    <property type="protein sequence ID" value="KAL3758828.1"/>
    <property type="molecule type" value="Genomic_DNA"/>
</dbReference>
<dbReference type="GO" id="GO:0046872">
    <property type="term" value="F:metal ion binding"/>
    <property type="evidence" value="ECO:0007669"/>
    <property type="project" value="UniProtKB-UniRule"/>
</dbReference>
<proteinExistence type="inferred from homology"/>
<dbReference type="InterPro" id="IPR045090">
    <property type="entry name" value="Pept_M3A_M3B"/>
</dbReference>
<dbReference type="PANTHER" id="PTHR11804:SF84">
    <property type="entry name" value="SACCHAROLYSIN"/>
    <property type="match status" value="1"/>
</dbReference>
<reference evidence="8 9" key="1">
    <citation type="submission" date="2024-10" db="EMBL/GenBank/DDBJ databases">
        <title>Updated reference genomes for cyclostephanoid diatoms.</title>
        <authorList>
            <person name="Roberts W.R."/>
            <person name="Alverson A.J."/>
        </authorList>
    </citation>
    <scope>NUCLEOTIDE SEQUENCE [LARGE SCALE GENOMIC DNA]</scope>
    <source>
        <strain evidence="8 9">AJA232-27</strain>
    </source>
</reference>
<dbReference type="AlphaFoldDB" id="A0ABD3M7F6"/>
<name>A0ABD3M7F6_9STRA</name>
<keyword evidence="4 6" id="KW-0862">Zinc</keyword>
<dbReference type="Gene3D" id="1.10.1370.30">
    <property type="match status" value="2"/>
</dbReference>
<keyword evidence="5 6" id="KW-0482">Metalloprotease</keyword>
<evidence type="ECO:0000259" key="7">
    <source>
        <dbReference type="Pfam" id="PF01432"/>
    </source>
</evidence>
<dbReference type="GO" id="GO:0008237">
    <property type="term" value="F:metallopeptidase activity"/>
    <property type="evidence" value="ECO:0007669"/>
    <property type="project" value="UniProtKB-KW"/>
</dbReference>
<keyword evidence="1 6" id="KW-0645">Protease</keyword>
<dbReference type="SUPFAM" id="SSF55486">
    <property type="entry name" value="Metalloproteases ('zincins'), catalytic domain"/>
    <property type="match status" value="1"/>
</dbReference>